<feature type="region of interest" description="Disordered" evidence="2">
    <location>
        <begin position="53"/>
        <end position="74"/>
    </location>
</feature>
<evidence type="ECO:0000256" key="2">
    <source>
        <dbReference type="SAM" id="MobiDB-lite"/>
    </source>
</evidence>
<accession>A0A0F9E8F0</accession>
<dbReference type="AlphaFoldDB" id="A0A0F9E8F0"/>
<reference evidence="3" key="1">
    <citation type="journal article" date="2015" name="Nature">
        <title>Complex archaea that bridge the gap between prokaryotes and eukaryotes.</title>
        <authorList>
            <person name="Spang A."/>
            <person name="Saw J.H."/>
            <person name="Jorgensen S.L."/>
            <person name="Zaremba-Niedzwiedzka K."/>
            <person name="Martijn J."/>
            <person name="Lind A.E."/>
            <person name="van Eijk R."/>
            <person name="Schleper C."/>
            <person name="Guy L."/>
            <person name="Ettema T.J."/>
        </authorList>
    </citation>
    <scope>NUCLEOTIDE SEQUENCE</scope>
</reference>
<proteinExistence type="predicted"/>
<sequence>MEAEGNLMSKPIRLRDVNRALAALTLRVAALEERIAGMDRALWPKMPPVIGQPSWPTPEEWAAPTKARVVSRKE</sequence>
<organism evidence="3">
    <name type="scientific">marine sediment metagenome</name>
    <dbReference type="NCBI Taxonomy" id="412755"/>
    <lineage>
        <taxon>unclassified sequences</taxon>
        <taxon>metagenomes</taxon>
        <taxon>ecological metagenomes</taxon>
    </lineage>
</organism>
<gene>
    <name evidence="3" type="ORF">LCGC14_2106970</name>
</gene>
<evidence type="ECO:0000256" key="1">
    <source>
        <dbReference type="SAM" id="Coils"/>
    </source>
</evidence>
<comment type="caution">
    <text evidence="3">The sequence shown here is derived from an EMBL/GenBank/DDBJ whole genome shotgun (WGS) entry which is preliminary data.</text>
</comment>
<name>A0A0F9E8F0_9ZZZZ</name>
<protein>
    <submittedName>
        <fullName evidence="3">Uncharacterized protein</fullName>
    </submittedName>
</protein>
<dbReference type="EMBL" id="LAZR01025959">
    <property type="protein sequence ID" value="KKL70234.1"/>
    <property type="molecule type" value="Genomic_DNA"/>
</dbReference>
<evidence type="ECO:0000313" key="3">
    <source>
        <dbReference type="EMBL" id="KKL70234.1"/>
    </source>
</evidence>
<keyword evidence="1" id="KW-0175">Coiled coil</keyword>
<feature type="coiled-coil region" evidence="1">
    <location>
        <begin position="14"/>
        <end position="41"/>
    </location>
</feature>